<name>A0AAV2BBG7_9ARAC</name>
<dbReference type="SMART" id="SM00471">
    <property type="entry name" value="HDc"/>
    <property type="match status" value="1"/>
</dbReference>
<evidence type="ECO:0000256" key="5">
    <source>
        <dbReference type="PIRSR" id="PIRSR623088-1"/>
    </source>
</evidence>
<dbReference type="GO" id="GO:0007268">
    <property type="term" value="P:chemical synaptic transmission"/>
    <property type="evidence" value="ECO:0007669"/>
    <property type="project" value="UniProtKB-ARBA"/>
</dbReference>
<evidence type="ECO:0000256" key="1">
    <source>
        <dbReference type="ARBA" id="ARBA00022723"/>
    </source>
</evidence>
<evidence type="ECO:0000313" key="11">
    <source>
        <dbReference type="EMBL" id="CAL1293397.1"/>
    </source>
</evidence>
<feature type="binding site" evidence="7">
    <location>
        <position position="1155"/>
    </location>
    <ligand>
        <name>Zn(2+)</name>
        <dbReference type="ChEBI" id="CHEBI:29105"/>
        <label>1</label>
    </ligand>
</feature>
<dbReference type="SUPFAM" id="SSF109604">
    <property type="entry name" value="HD-domain/PDEase-like"/>
    <property type="match status" value="1"/>
</dbReference>
<evidence type="ECO:0000313" key="12">
    <source>
        <dbReference type="Proteomes" id="UP001497382"/>
    </source>
</evidence>
<feature type="binding site" evidence="7">
    <location>
        <position position="1156"/>
    </location>
    <ligand>
        <name>Zn(2+)</name>
        <dbReference type="ChEBI" id="CHEBI:29105"/>
        <label>2</label>
    </ligand>
</feature>
<protein>
    <recommendedName>
        <fullName evidence="8">Phosphodiesterase</fullName>
        <ecNumber evidence="8">3.1.4.-</ecNumber>
    </recommendedName>
</protein>
<feature type="compositionally biased region" description="Basic and acidic residues" evidence="9">
    <location>
        <begin position="74"/>
        <end position="88"/>
    </location>
</feature>
<dbReference type="GO" id="GO:0048675">
    <property type="term" value="P:axon extension"/>
    <property type="evidence" value="ECO:0007669"/>
    <property type="project" value="UniProtKB-ARBA"/>
</dbReference>
<dbReference type="Gene3D" id="1.10.1300.10">
    <property type="entry name" value="3'5'-cyclic nucleotide phosphodiesterase, catalytic domain"/>
    <property type="match status" value="1"/>
</dbReference>
<dbReference type="PROSITE" id="PS51845">
    <property type="entry name" value="PDEASE_I_2"/>
    <property type="match status" value="1"/>
</dbReference>
<evidence type="ECO:0000256" key="2">
    <source>
        <dbReference type="ARBA" id="ARBA00022801"/>
    </source>
</evidence>
<dbReference type="PANTHER" id="PTHR11347">
    <property type="entry name" value="CYCLIC NUCLEOTIDE PHOSPHODIESTERASE"/>
    <property type="match status" value="1"/>
</dbReference>
<dbReference type="GO" id="GO:0007614">
    <property type="term" value="P:short-term memory"/>
    <property type="evidence" value="ECO:0007669"/>
    <property type="project" value="UniProtKB-ARBA"/>
</dbReference>
<comment type="caution">
    <text evidence="11">The sequence shown here is derived from an EMBL/GenBank/DDBJ whole genome shotgun (WGS) entry which is preliminary data.</text>
</comment>
<dbReference type="GO" id="GO:0001661">
    <property type="term" value="P:conditioned taste aversion"/>
    <property type="evidence" value="ECO:0007669"/>
    <property type="project" value="UniProtKB-ARBA"/>
</dbReference>
<feature type="compositionally biased region" description="Polar residues" evidence="9">
    <location>
        <begin position="443"/>
        <end position="454"/>
    </location>
</feature>
<dbReference type="PRINTS" id="PR00387">
    <property type="entry name" value="PDIESTERASE1"/>
</dbReference>
<feature type="region of interest" description="Disordered" evidence="9">
    <location>
        <begin position="1"/>
        <end position="24"/>
    </location>
</feature>
<dbReference type="EMBL" id="CAXIEN010000325">
    <property type="protein sequence ID" value="CAL1293397.1"/>
    <property type="molecule type" value="Genomic_DNA"/>
</dbReference>
<evidence type="ECO:0000256" key="4">
    <source>
        <dbReference type="ARBA" id="ARBA00053071"/>
    </source>
</evidence>
<organism evidence="11 12">
    <name type="scientific">Larinioides sclopetarius</name>
    <dbReference type="NCBI Taxonomy" id="280406"/>
    <lineage>
        <taxon>Eukaryota</taxon>
        <taxon>Metazoa</taxon>
        <taxon>Ecdysozoa</taxon>
        <taxon>Arthropoda</taxon>
        <taxon>Chelicerata</taxon>
        <taxon>Arachnida</taxon>
        <taxon>Araneae</taxon>
        <taxon>Araneomorphae</taxon>
        <taxon>Entelegynae</taxon>
        <taxon>Araneoidea</taxon>
        <taxon>Araneidae</taxon>
        <taxon>Larinioides</taxon>
    </lineage>
</organism>
<feature type="binding site" evidence="6">
    <location>
        <begin position="1115"/>
        <end position="1119"/>
    </location>
    <ligand>
        <name>AMP</name>
        <dbReference type="ChEBI" id="CHEBI:456215"/>
    </ligand>
</feature>
<feature type="compositionally biased region" description="Basic and acidic residues" evidence="9">
    <location>
        <begin position="471"/>
        <end position="488"/>
    </location>
</feature>
<dbReference type="InterPro" id="IPR023174">
    <property type="entry name" value="PDEase_CS"/>
</dbReference>
<dbReference type="EC" id="3.1.4.-" evidence="8"/>
<dbReference type="CDD" id="cd00077">
    <property type="entry name" value="HDc"/>
    <property type="match status" value="1"/>
</dbReference>
<dbReference type="InterPro" id="IPR023088">
    <property type="entry name" value="PDEase"/>
</dbReference>
<feature type="active site" description="Proton donor" evidence="5">
    <location>
        <position position="1115"/>
    </location>
</feature>
<feature type="compositionally biased region" description="Polar residues" evidence="9">
    <location>
        <begin position="320"/>
        <end position="335"/>
    </location>
</feature>
<feature type="binding site" evidence="6">
    <location>
        <position position="1324"/>
    </location>
    <ligand>
        <name>AMP</name>
        <dbReference type="ChEBI" id="CHEBI:456215"/>
    </ligand>
</feature>
<feature type="binding site" evidence="7">
    <location>
        <position position="1273"/>
    </location>
    <ligand>
        <name>Zn(2+)</name>
        <dbReference type="ChEBI" id="CHEBI:29105"/>
        <label>1</label>
    </ligand>
</feature>
<sequence length="1402" mass="157412">MALNPKNGEPEEPASSKTLPRLRRSGCAATSYFESPLSSIISRSSVLNRSAPRTTPGDQNASTEQDRYYGILDNLRDRSSKSDGRKVSSVDIADVKTTTFDSPRQVTNPQRIDVSPPVVRSKILSSTLPSSHKVSGDGPLTSPMSDSGYEEFKALHSKLMNPEPKCTRSLKNSRQLSSSLTTLSTDSADKKSQPSKRYSAMLTYDGSKGTLSGGSSPSRSPVQSRWNLKQFSSPDPTVRSSLSFNSSKADSEPEEAELSKNLADRGRQGVFLQNYLQGCQKESKKGPVFDKEQPRIISGSYKTNDTERGKQDSTDDSKAVLNSDTTKTKNLYSSSPKEDSDGEIWWTRKSEKELQFRKPETQSSRHSFDNYRLGRLSPTKSESKGDPAPGLDSKKEDESASFRSRSFTDPSKNKSAYRSQYKTDSSSSDFFAPIKTNQKEQMTKQVGDTSYSELSRTDKKVSFATVTPNSEKTEAKRENSLKRKEECNNTHQFPTLGQVSGLFRRSVDSSYNKPIIESSEIEVNESPEHCSENSSPTIQPNNKSPNSPEENFFVFDDGNSTFGSSNSIWIESGLRAEDTPVKIYKGNDLSRFPVKTYENADAKTGNSKDWQLVSSTGDNEASSPSRKTTEWEICEVTNENDDDLMDLEGMLNKFASNRNGSSSTILRDRFSDESRFETFSTAECQQEKKSATFMYSKKENSSIPEFSTSQGDPELSSMENRMVAFKSSPNFRNSFDEDTDWKCTMEGDSTGKTFAREGDIRSSVFDNEMNKENRVYSEMNSQSAAFRTEKTQRSIILKQRSSTSTVTRRIRIGQRTVRKTSRYTRFDTQDDSFEKEASSGGLVLQTQPQRRESFLYRPDNEFDLSPVSRHSSIGSSEYCEDLIVTPFAQILASLKTVRNNYVSLTEASERAGRRLSNSSPSPKQISDEDYGKMASETLAELDWCLDQLENIHSHRSVGDMASSKFKRMLNRELSNFSDSKSGNQVSEYICNTFLDKQTELDLPALCVDEGKGGSPLSQISGVKKPLCHTNSLTQLPKYGVDTDEEMELGKLLEDSGKWGLDVFKLDIISSQRPLTAVAYQIFRERDLLKTFKIPSKTLLNYLMTLEDHYLKVPYHNRIHACDVTQSVHVLLSSPALENVFTDLEILSTLFAAAVHDVDHPGVTNQYLVNSSSELALMYNDLSILENHSLAVGFKLLQDESCDIFHNLTKKQRQSLRKMAIDLVLATDMSKHMSLLADMKTMVETMKVAGSGILLLDNYTERIQVLQNMIHCADLSNPTKPLEIYKTWVELIMNEFFEQGDRERAEGLEISPMCDRQNATVEKSQVGFIDYIVHPLWETWADLVHPDAQEILDTLEENRDYYQNLIPLSPLTKEAPHSELAAAAEKIQFHITSEDDDQTQPDS</sequence>
<dbReference type="GO" id="GO:0004114">
    <property type="term" value="F:3',5'-cyclic-nucleotide phosphodiesterase activity"/>
    <property type="evidence" value="ECO:0007669"/>
    <property type="project" value="InterPro"/>
</dbReference>
<reference evidence="11 12" key="1">
    <citation type="submission" date="2024-04" db="EMBL/GenBank/DDBJ databases">
        <authorList>
            <person name="Rising A."/>
            <person name="Reimegard J."/>
            <person name="Sonavane S."/>
            <person name="Akerstrom W."/>
            <person name="Nylinder S."/>
            <person name="Hedman E."/>
            <person name="Kallberg Y."/>
        </authorList>
    </citation>
    <scope>NUCLEOTIDE SEQUENCE [LARGE SCALE GENOMIC DNA]</scope>
</reference>
<feature type="compositionally biased region" description="Polar residues" evidence="9">
    <location>
        <begin position="401"/>
        <end position="436"/>
    </location>
</feature>
<feature type="region of interest" description="Disordered" evidence="9">
    <location>
        <begin position="282"/>
        <end position="488"/>
    </location>
</feature>
<feature type="compositionally biased region" description="Basic and acidic residues" evidence="9">
    <location>
        <begin position="282"/>
        <end position="294"/>
    </location>
</feature>
<gene>
    <name evidence="11" type="ORF">LARSCL_LOCUS18162</name>
</gene>
<evidence type="ECO:0000256" key="8">
    <source>
        <dbReference type="RuleBase" id="RU363067"/>
    </source>
</evidence>
<feature type="compositionally biased region" description="Polar residues" evidence="9">
    <location>
        <begin position="608"/>
        <end position="626"/>
    </location>
</feature>
<dbReference type="InterPro" id="IPR002073">
    <property type="entry name" value="PDEase_catalytic_dom"/>
</dbReference>
<feature type="binding site" evidence="7">
    <location>
        <position position="1156"/>
    </location>
    <ligand>
        <name>Zn(2+)</name>
        <dbReference type="ChEBI" id="CHEBI:29105"/>
        <label>1</label>
    </ligand>
</feature>
<feature type="compositionally biased region" description="Low complexity" evidence="9">
    <location>
        <begin position="540"/>
        <end position="551"/>
    </location>
</feature>
<evidence type="ECO:0000256" key="9">
    <source>
        <dbReference type="SAM" id="MobiDB-lite"/>
    </source>
</evidence>
<feature type="region of interest" description="Disordered" evidence="9">
    <location>
        <begin position="518"/>
        <end position="551"/>
    </location>
</feature>
<evidence type="ECO:0000259" key="10">
    <source>
        <dbReference type="PROSITE" id="PS51845"/>
    </source>
</evidence>
<dbReference type="GO" id="GO:0007619">
    <property type="term" value="P:courtship behavior"/>
    <property type="evidence" value="ECO:0007669"/>
    <property type="project" value="UniProtKB-ARBA"/>
</dbReference>
<feature type="region of interest" description="Disordered" evidence="9">
    <location>
        <begin position="608"/>
        <end position="629"/>
    </location>
</feature>
<dbReference type="GO" id="GO:0040040">
    <property type="term" value="P:thermosensory behavior"/>
    <property type="evidence" value="ECO:0007669"/>
    <property type="project" value="UniProtKB-ARBA"/>
</dbReference>
<feature type="compositionally biased region" description="Polar residues" evidence="9">
    <location>
        <begin position="51"/>
        <end position="63"/>
    </location>
</feature>
<dbReference type="FunFam" id="1.10.1300.10:FF:000001">
    <property type="entry name" value="Phosphodiesterase"/>
    <property type="match status" value="1"/>
</dbReference>
<dbReference type="GO" id="GO:0007615">
    <property type="term" value="P:anesthesia-resistant memory"/>
    <property type="evidence" value="ECO:0007669"/>
    <property type="project" value="UniProtKB-ARBA"/>
</dbReference>
<feature type="compositionally biased region" description="Polar residues" evidence="9">
    <location>
        <begin position="209"/>
        <end position="248"/>
    </location>
</feature>
<comment type="cofactor">
    <cofactor evidence="8">
        <name>a divalent metal cation</name>
        <dbReference type="ChEBI" id="CHEBI:60240"/>
    </cofactor>
    <text evidence="8">Binds 2 divalent metal cations per subunit. Site 1 may preferentially bind zinc ions, while site 2 has a preference for magnesium and/or manganese ions.</text>
</comment>
<comment type="function">
    <text evidence="4">Hydrolyzes the second messenger cAMP, which is a key regulator of many important physiological processes. Vital for female fertility. Required for learning/memory.</text>
</comment>
<feature type="compositionally biased region" description="Polar residues" evidence="9">
    <location>
        <begin position="96"/>
        <end position="110"/>
    </location>
</feature>
<feature type="compositionally biased region" description="Basic and acidic residues" evidence="9">
    <location>
        <begin position="346"/>
        <end position="360"/>
    </location>
</feature>
<keyword evidence="2 8" id="KW-0378">Hydrolase</keyword>
<keyword evidence="12" id="KW-1185">Reference proteome</keyword>
<dbReference type="Proteomes" id="UP001497382">
    <property type="component" value="Unassembled WGS sequence"/>
</dbReference>
<dbReference type="GO" id="GO:0045202">
    <property type="term" value="C:synapse"/>
    <property type="evidence" value="ECO:0007669"/>
    <property type="project" value="GOC"/>
</dbReference>
<feature type="compositionally biased region" description="Polar residues" evidence="9">
    <location>
        <begin position="123"/>
        <end position="133"/>
    </location>
</feature>
<dbReference type="GO" id="GO:0046958">
    <property type="term" value="P:nonassociative learning"/>
    <property type="evidence" value="ECO:0007669"/>
    <property type="project" value="UniProtKB-ARBA"/>
</dbReference>
<evidence type="ECO:0000256" key="7">
    <source>
        <dbReference type="PIRSR" id="PIRSR623088-3"/>
    </source>
</evidence>
<dbReference type="PROSITE" id="PS00126">
    <property type="entry name" value="PDEASE_I_1"/>
    <property type="match status" value="1"/>
</dbReference>
<evidence type="ECO:0000256" key="3">
    <source>
        <dbReference type="ARBA" id="ARBA00023149"/>
    </source>
</evidence>
<dbReference type="InterPro" id="IPR040844">
    <property type="entry name" value="PDE4_UCR"/>
</dbReference>
<dbReference type="GO" id="GO:0007165">
    <property type="term" value="P:signal transduction"/>
    <property type="evidence" value="ECO:0007669"/>
    <property type="project" value="InterPro"/>
</dbReference>
<dbReference type="Pfam" id="PF00233">
    <property type="entry name" value="PDEase_I"/>
    <property type="match status" value="1"/>
</dbReference>
<feature type="binding site" evidence="6">
    <location>
        <position position="1273"/>
    </location>
    <ligand>
        <name>AMP</name>
        <dbReference type="ChEBI" id="CHEBI:456215"/>
    </ligand>
</feature>
<dbReference type="InterPro" id="IPR036971">
    <property type="entry name" value="PDEase_catalytic_dom_sf"/>
</dbReference>
<dbReference type="Pfam" id="PF18100">
    <property type="entry name" value="PDE4_UCR"/>
    <property type="match status" value="1"/>
</dbReference>
<feature type="region of interest" description="Disordered" evidence="9">
    <location>
        <begin position="908"/>
        <end position="929"/>
    </location>
</feature>
<keyword evidence="1 7" id="KW-0479">Metal-binding</keyword>
<feature type="compositionally biased region" description="Basic and acidic residues" evidence="9">
    <location>
        <begin position="304"/>
        <end position="318"/>
    </location>
</feature>
<dbReference type="GO" id="GO:0046872">
    <property type="term" value="F:metal ion binding"/>
    <property type="evidence" value="ECO:0007669"/>
    <property type="project" value="UniProtKB-KW"/>
</dbReference>
<feature type="region of interest" description="Disordered" evidence="9">
    <location>
        <begin position="43"/>
        <end position="266"/>
    </location>
</feature>
<feature type="binding site" evidence="7">
    <location>
        <position position="1119"/>
    </location>
    <ligand>
        <name>Zn(2+)</name>
        <dbReference type="ChEBI" id="CHEBI:29105"/>
        <label>1</label>
    </ligand>
</feature>
<dbReference type="GO" id="GO:0008355">
    <property type="term" value="P:olfactory learning"/>
    <property type="evidence" value="ECO:0007669"/>
    <property type="project" value="UniProtKB-ARBA"/>
</dbReference>
<evidence type="ECO:0000256" key="6">
    <source>
        <dbReference type="PIRSR" id="PIRSR623088-2"/>
    </source>
</evidence>
<dbReference type="GO" id="GO:0007623">
    <property type="term" value="P:circadian rhythm"/>
    <property type="evidence" value="ECO:0007669"/>
    <property type="project" value="UniProtKB-ARBA"/>
</dbReference>
<comment type="similarity">
    <text evidence="8">Belongs to the cyclic nucleotide phosphodiesterase family.</text>
</comment>
<accession>A0AAV2BBG7</accession>
<dbReference type="InterPro" id="IPR003607">
    <property type="entry name" value="HD/PDEase_dom"/>
</dbReference>
<proteinExistence type="inferred from homology"/>
<feature type="binding site" evidence="6">
    <location>
        <position position="1156"/>
    </location>
    <ligand>
        <name>AMP</name>
        <dbReference type="ChEBI" id="CHEBI:456215"/>
    </ligand>
</feature>
<feature type="compositionally biased region" description="Polar residues" evidence="9">
    <location>
        <begin position="915"/>
        <end position="924"/>
    </location>
</feature>
<feature type="compositionally biased region" description="Low complexity" evidence="9">
    <location>
        <begin position="176"/>
        <end position="185"/>
    </location>
</feature>
<feature type="domain" description="PDEase" evidence="10">
    <location>
        <begin position="1040"/>
        <end position="1368"/>
    </location>
</feature>
<keyword evidence="3" id="KW-0114">cAMP</keyword>